<dbReference type="RefSeq" id="WP_369455692.1">
    <property type="nucleotide sequence ID" value="NZ_JBGCUO010000001.1"/>
</dbReference>
<dbReference type="EMBL" id="JBGCUO010000001">
    <property type="protein sequence ID" value="MEY1662457.1"/>
    <property type="molecule type" value="Genomic_DNA"/>
</dbReference>
<dbReference type="Pfam" id="PF10029">
    <property type="entry name" value="DUF2271"/>
    <property type="match status" value="1"/>
</dbReference>
<gene>
    <name evidence="2" type="ORF">AB5I84_09895</name>
</gene>
<sequence>MRLVAPFVCAAALLPAVAAAATLTVDVEVPTLNVAEYHRPYVALWLEPAAGEPVNLAVWYDLKLKDNEGEKWLKDMRLWWRKTGRTLTMPVDGVSGATRVPGRHTVTFAGDQAPLAGLPAGDYTLHVEAAREVGGREVVSIPFTWPAPNSPAEARGNSELGRIRVAVE</sequence>
<keyword evidence="1" id="KW-0732">Signal</keyword>
<name>A0ABV4AJ37_9GAMM</name>
<evidence type="ECO:0000256" key="1">
    <source>
        <dbReference type="SAM" id="SignalP"/>
    </source>
</evidence>
<evidence type="ECO:0000313" key="3">
    <source>
        <dbReference type="Proteomes" id="UP001562065"/>
    </source>
</evidence>
<organism evidence="2 3">
    <name type="scientific">Isoalcanivorax beigongshangi</name>
    <dbReference type="NCBI Taxonomy" id="3238810"/>
    <lineage>
        <taxon>Bacteria</taxon>
        <taxon>Pseudomonadati</taxon>
        <taxon>Pseudomonadota</taxon>
        <taxon>Gammaproteobacteria</taxon>
        <taxon>Oceanospirillales</taxon>
        <taxon>Alcanivoracaceae</taxon>
        <taxon>Isoalcanivorax</taxon>
    </lineage>
</organism>
<feature type="signal peptide" evidence="1">
    <location>
        <begin position="1"/>
        <end position="20"/>
    </location>
</feature>
<dbReference type="InterPro" id="IPR014469">
    <property type="entry name" value="DUF2271"/>
</dbReference>
<comment type="caution">
    <text evidence="2">The sequence shown here is derived from an EMBL/GenBank/DDBJ whole genome shotgun (WGS) entry which is preliminary data.</text>
</comment>
<dbReference type="PIRSF" id="PIRSF014995">
    <property type="entry name" value="UCP014995"/>
    <property type="match status" value="1"/>
</dbReference>
<keyword evidence="3" id="KW-1185">Reference proteome</keyword>
<dbReference type="Proteomes" id="UP001562065">
    <property type="component" value="Unassembled WGS sequence"/>
</dbReference>
<proteinExistence type="predicted"/>
<accession>A0ABV4AJ37</accession>
<protein>
    <submittedName>
        <fullName evidence="2">DUF2271 domain-containing protein</fullName>
    </submittedName>
</protein>
<feature type="chain" id="PRO_5046043670" evidence="1">
    <location>
        <begin position="21"/>
        <end position="168"/>
    </location>
</feature>
<reference evidence="2 3" key="1">
    <citation type="submission" date="2024-07" db="EMBL/GenBank/DDBJ databases">
        <authorList>
            <person name="Ren Q."/>
        </authorList>
    </citation>
    <scope>NUCLEOTIDE SEQUENCE [LARGE SCALE GENOMIC DNA]</scope>
    <source>
        <strain evidence="2 3">REN37</strain>
    </source>
</reference>
<evidence type="ECO:0000313" key="2">
    <source>
        <dbReference type="EMBL" id="MEY1662457.1"/>
    </source>
</evidence>